<dbReference type="EMBL" id="KD182812">
    <property type="protein sequence ID" value="EMS54419.1"/>
    <property type="molecule type" value="Genomic_DNA"/>
</dbReference>
<accession>M8A1Z2</accession>
<protein>
    <submittedName>
        <fullName evidence="2">Uncharacterized protein</fullName>
    </submittedName>
</protein>
<feature type="region of interest" description="Disordered" evidence="1">
    <location>
        <begin position="72"/>
        <end position="103"/>
    </location>
</feature>
<name>M8A1Z2_TRIUA</name>
<organism evidence="2">
    <name type="scientific">Triticum urartu</name>
    <name type="common">Red wild einkorn</name>
    <name type="synonym">Crithodium urartu</name>
    <dbReference type="NCBI Taxonomy" id="4572"/>
    <lineage>
        <taxon>Eukaryota</taxon>
        <taxon>Viridiplantae</taxon>
        <taxon>Streptophyta</taxon>
        <taxon>Embryophyta</taxon>
        <taxon>Tracheophyta</taxon>
        <taxon>Spermatophyta</taxon>
        <taxon>Magnoliopsida</taxon>
        <taxon>Liliopsida</taxon>
        <taxon>Poales</taxon>
        <taxon>Poaceae</taxon>
        <taxon>BOP clade</taxon>
        <taxon>Pooideae</taxon>
        <taxon>Triticodae</taxon>
        <taxon>Triticeae</taxon>
        <taxon>Triticinae</taxon>
        <taxon>Triticum</taxon>
    </lineage>
</organism>
<sequence length="115" mass="12866">MEKTNEFDALVQQERPSDESSKGRRGRHGICERFWFHIALDDLDGTQGAEVCSGNRYNQGWNFCMPEDSKGLVSKEEDSGDSHGKLAGNDSRGYTPGDGVPSDLICPWLLILLRY</sequence>
<evidence type="ECO:0000256" key="1">
    <source>
        <dbReference type="SAM" id="MobiDB-lite"/>
    </source>
</evidence>
<reference evidence="2" key="1">
    <citation type="journal article" date="2013" name="Nature">
        <title>Draft genome of the wheat A-genome progenitor Triticum urartu.</title>
        <authorList>
            <person name="Ling H.Q."/>
            <person name="Zhao S."/>
            <person name="Liu D."/>
            <person name="Wang J."/>
            <person name="Sun H."/>
            <person name="Zhang C."/>
            <person name="Fan H."/>
            <person name="Li D."/>
            <person name="Dong L."/>
            <person name="Tao Y."/>
            <person name="Gao C."/>
            <person name="Wu H."/>
            <person name="Li Y."/>
            <person name="Cui Y."/>
            <person name="Guo X."/>
            <person name="Zheng S."/>
            <person name="Wang B."/>
            <person name="Yu K."/>
            <person name="Liang Q."/>
            <person name="Yang W."/>
            <person name="Lou X."/>
            <person name="Chen J."/>
            <person name="Feng M."/>
            <person name="Jian J."/>
            <person name="Zhang X."/>
            <person name="Luo G."/>
            <person name="Jiang Y."/>
            <person name="Liu J."/>
            <person name="Wang Z."/>
            <person name="Sha Y."/>
            <person name="Zhang B."/>
            <person name="Wu H."/>
            <person name="Tang D."/>
            <person name="Shen Q."/>
            <person name="Xue P."/>
            <person name="Zou S."/>
            <person name="Wang X."/>
            <person name="Liu X."/>
            <person name="Wang F."/>
            <person name="Yang Y."/>
            <person name="An X."/>
            <person name="Dong Z."/>
            <person name="Zhang K."/>
            <person name="Zhang X."/>
            <person name="Luo M.C."/>
            <person name="Dvorak J."/>
            <person name="Tong Y."/>
            <person name="Wang J."/>
            <person name="Yang H."/>
            <person name="Li Z."/>
            <person name="Wang D."/>
            <person name="Zhang A."/>
            <person name="Wang J."/>
        </authorList>
    </citation>
    <scope>NUCLEOTIDE SEQUENCE</scope>
</reference>
<dbReference type="AlphaFoldDB" id="M8A1Z2"/>
<gene>
    <name evidence="2" type="ORF">TRIUR3_29973</name>
</gene>
<feature type="region of interest" description="Disordered" evidence="1">
    <location>
        <begin position="1"/>
        <end position="26"/>
    </location>
</feature>
<proteinExistence type="predicted"/>
<feature type="compositionally biased region" description="Basic and acidic residues" evidence="1">
    <location>
        <begin position="72"/>
        <end position="84"/>
    </location>
</feature>
<evidence type="ECO:0000313" key="2">
    <source>
        <dbReference type="EMBL" id="EMS54419.1"/>
    </source>
</evidence>